<keyword evidence="2" id="KW-1185">Reference proteome</keyword>
<organism evidence="1 2">
    <name type="scientific">Phyllobacterium sophorae</name>
    <dbReference type="NCBI Taxonomy" id="1520277"/>
    <lineage>
        <taxon>Bacteria</taxon>
        <taxon>Pseudomonadati</taxon>
        <taxon>Pseudomonadota</taxon>
        <taxon>Alphaproteobacteria</taxon>
        <taxon>Hyphomicrobiales</taxon>
        <taxon>Phyllobacteriaceae</taxon>
        <taxon>Phyllobacterium</taxon>
    </lineage>
</organism>
<gene>
    <name evidence="1" type="ORF">CU103_07855</name>
</gene>
<proteinExistence type="predicted"/>
<dbReference type="SUPFAM" id="SSF52266">
    <property type="entry name" value="SGNH hydrolase"/>
    <property type="match status" value="1"/>
</dbReference>
<protein>
    <recommendedName>
        <fullName evidence="3">SGNH hydrolase-type esterase domain-containing protein</fullName>
    </recommendedName>
</protein>
<evidence type="ECO:0000313" key="1">
    <source>
        <dbReference type="EMBL" id="PSH64959.1"/>
    </source>
</evidence>
<dbReference type="GO" id="GO:0016788">
    <property type="term" value="F:hydrolase activity, acting on ester bonds"/>
    <property type="evidence" value="ECO:0007669"/>
    <property type="project" value="UniProtKB-ARBA"/>
</dbReference>
<evidence type="ECO:0000313" key="2">
    <source>
        <dbReference type="Proteomes" id="UP000241764"/>
    </source>
</evidence>
<dbReference type="EMBL" id="PGGM01000003">
    <property type="protein sequence ID" value="PSH64959.1"/>
    <property type="molecule type" value="Genomic_DNA"/>
</dbReference>
<accession>A0A2P7BEU4</accession>
<reference evidence="2" key="1">
    <citation type="submission" date="2017-11" db="EMBL/GenBank/DDBJ databases">
        <authorList>
            <person name="Kuznetsova I."/>
            <person name="Sazanova A."/>
            <person name="Chirak E."/>
            <person name="Safronova V."/>
            <person name="Willems A."/>
        </authorList>
    </citation>
    <scope>NUCLEOTIDE SEQUENCE [LARGE SCALE GENOMIC DNA]</scope>
    <source>
        <strain evidence="2">CCBAU 03422</strain>
    </source>
</reference>
<evidence type="ECO:0008006" key="3">
    <source>
        <dbReference type="Google" id="ProtNLM"/>
    </source>
</evidence>
<dbReference type="Gene3D" id="3.40.50.1110">
    <property type="entry name" value="SGNH hydrolase"/>
    <property type="match status" value="1"/>
</dbReference>
<name>A0A2P7BEU4_9HYPH</name>
<dbReference type="AlphaFoldDB" id="A0A2P7BEU4"/>
<dbReference type="InterPro" id="IPR036514">
    <property type="entry name" value="SGNH_hydro_sf"/>
</dbReference>
<dbReference type="Proteomes" id="UP000241764">
    <property type="component" value="Unassembled WGS sequence"/>
</dbReference>
<sequence length="326" mass="36430">MARYFLTAYRSPAVSLVHPFFGETIMAKTSVHLDFKTAFKMEPDPKEALVFKIRPRKGISASDAVRTMRRITLAEQLVTTMSAGGRIKILAEGDSWVNLLWPESSALGYEMTFVNALAKDMAKYDTLNIGFPGDTFAEITKNPPQYKQPISGGQRQFFIFSGGGNDFLGGGSLVKYVKRFSQGGGSSNPRDYIKDNEFKAILNRLKIGYRQMVRNVDVWSSGYTHVLLQGYDYAHPRNNGPWLGKPFKALGYAWDSNIAKEIVKYSVDRFYEMLGGVADSSAKVHLVDARNCCQGNWHDELHPNEKASKKIAKKFDAAIDQILAVS</sequence>
<comment type="caution">
    <text evidence="1">The sequence shown here is derived from an EMBL/GenBank/DDBJ whole genome shotgun (WGS) entry which is preliminary data.</text>
</comment>